<dbReference type="STRING" id="511995.CFPG_688"/>
<evidence type="ECO:0000313" key="2">
    <source>
        <dbReference type="Proteomes" id="UP000000723"/>
    </source>
</evidence>
<gene>
    <name evidence="1" type="ordered locus">CFPG_688</name>
</gene>
<dbReference type="Proteomes" id="UP000000723">
    <property type="component" value="Chromosome"/>
</dbReference>
<dbReference type="AlphaFoldDB" id="B6YRX9"/>
<name>B6YRX9_AZOPC</name>
<dbReference type="KEGG" id="aps:CFPG_688"/>
<protein>
    <submittedName>
        <fullName evidence="1">Uncharacterized protein</fullName>
    </submittedName>
</protein>
<sequence>MAFAVELSRREKKDHREYIKAGSPLNKKIAVLLSLISIDPRGKISRIGNPEQLKHYERREGFGLGESVNIIGWCMRLKGIVSLFICYLDTTTINKRTINNFSI</sequence>
<organism evidence="1 2">
    <name type="scientific">Azobacteroides pseudotrichonymphae genomovar. CFP2</name>
    <dbReference type="NCBI Taxonomy" id="511995"/>
    <lineage>
        <taxon>Bacteria</taxon>
        <taxon>Pseudomonadati</taxon>
        <taxon>Bacteroidota</taxon>
        <taxon>Bacteroidia</taxon>
        <taxon>Bacteroidales</taxon>
        <taxon>Candidatus Azobacteroides</taxon>
    </lineage>
</organism>
<reference evidence="2" key="1">
    <citation type="journal article" date="2008" name="Science">
        <title>Genome of an endosymbiont coupling N2 fixation to cellulolysis within RT protist cells in termite gut.</title>
        <authorList>
            <person name="Hongoh Y."/>
            <person name="Sharma V.K."/>
            <person name="Prakash T."/>
            <person name="Noda S."/>
            <person name="Toh H."/>
            <person name="Taylor T.D."/>
            <person name="Kudo T."/>
            <person name="Sakaki Y."/>
            <person name="Toyoda A."/>
            <person name="Hattori M."/>
            <person name="Ohkuma M."/>
        </authorList>
    </citation>
    <scope>NUCLEOTIDE SEQUENCE [LARGE SCALE GENOMIC DNA]</scope>
</reference>
<evidence type="ECO:0000313" key="1">
    <source>
        <dbReference type="EMBL" id="BAG83951.1"/>
    </source>
</evidence>
<dbReference type="HOGENOM" id="CLU_2257949_0_0_10"/>
<proteinExistence type="predicted"/>
<dbReference type="EMBL" id="AP010656">
    <property type="protein sequence ID" value="BAG83951.1"/>
    <property type="molecule type" value="Genomic_DNA"/>
</dbReference>
<keyword evidence="2" id="KW-1185">Reference proteome</keyword>
<accession>B6YRX9</accession>